<evidence type="ECO:0000313" key="2">
    <source>
        <dbReference type="EMBL" id="MBS6535728.1"/>
    </source>
</evidence>
<dbReference type="Proteomes" id="UP000748991">
    <property type="component" value="Unassembled WGS sequence"/>
</dbReference>
<feature type="transmembrane region" description="Helical" evidence="1">
    <location>
        <begin position="57"/>
        <end position="74"/>
    </location>
</feature>
<evidence type="ECO:0000313" key="3">
    <source>
        <dbReference type="Proteomes" id="UP000748991"/>
    </source>
</evidence>
<organism evidence="2 3">
    <name type="scientific">Peptoniphilus harei</name>
    <dbReference type="NCBI Taxonomy" id="54005"/>
    <lineage>
        <taxon>Bacteria</taxon>
        <taxon>Bacillati</taxon>
        <taxon>Bacillota</taxon>
        <taxon>Tissierellia</taxon>
        <taxon>Tissierellales</taxon>
        <taxon>Peptoniphilaceae</taxon>
        <taxon>Peptoniphilus</taxon>
    </lineage>
</organism>
<keyword evidence="1" id="KW-0472">Membrane</keyword>
<evidence type="ECO:0000256" key="1">
    <source>
        <dbReference type="SAM" id="Phobius"/>
    </source>
</evidence>
<protein>
    <submittedName>
        <fullName evidence="2">Uncharacterized protein</fullName>
    </submittedName>
</protein>
<proteinExistence type="predicted"/>
<dbReference type="AlphaFoldDB" id="A0A943Y0U6"/>
<keyword evidence="1" id="KW-0812">Transmembrane</keyword>
<dbReference type="RefSeq" id="WP_278638439.1">
    <property type="nucleotide sequence ID" value="NZ_JAGZZP010000018.1"/>
</dbReference>
<keyword evidence="1" id="KW-1133">Transmembrane helix</keyword>
<sequence>MHFIGSILWFLVYLLNHEEKSIERLPLLAALTLAISLIFTFLSKIFNLFHAYTVEDFCAYFALACIIDNFIFIYQNKIKEKENKVK</sequence>
<feature type="transmembrane region" description="Helical" evidence="1">
    <location>
        <begin position="25"/>
        <end position="45"/>
    </location>
</feature>
<gene>
    <name evidence="2" type="ORF">KH327_07835</name>
</gene>
<comment type="caution">
    <text evidence="2">The sequence shown here is derived from an EMBL/GenBank/DDBJ whole genome shotgun (WGS) entry which is preliminary data.</text>
</comment>
<name>A0A943Y0U6_9FIRM</name>
<accession>A0A943Y0U6</accession>
<reference evidence="2" key="1">
    <citation type="submission" date="2021-02" db="EMBL/GenBank/DDBJ databases">
        <title>Infant gut strain persistence is associated with maternal origin, phylogeny, and functional potential including surface adhesion and iron acquisition.</title>
        <authorList>
            <person name="Lou Y.C."/>
        </authorList>
    </citation>
    <scope>NUCLEOTIDE SEQUENCE</scope>
    <source>
        <strain evidence="2">L3_060_052G1_dasL3_060_052G1_concoct_1</strain>
    </source>
</reference>
<dbReference type="EMBL" id="JAGZZP010000018">
    <property type="protein sequence ID" value="MBS6535728.1"/>
    <property type="molecule type" value="Genomic_DNA"/>
</dbReference>